<dbReference type="InterPro" id="IPR020103">
    <property type="entry name" value="PsdUridine_synth_cat_dom_sf"/>
</dbReference>
<feature type="domain" description="Pseudouridine synthase RsuA/RluA-like" evidence="6">
    <location>
        <begin position="87"/>
        <end position="236"/>
    </location>
</feature>
<evidence type="ECO:0000313" key="7">
    <source>
        <dbReference type="EMBL" id="PAV29177.1"/>
    </source>
</evidence>
<dbReference type="Gene3D" id="3.30.2350.10">
    <property type="entry name" value="Pseudouridine synthase"/>
    <property type="match status" value="1"/>
</dbReference>
<dbReference type="OrthoDB" id="9807829at2"/>
<evidence type="ECO:0000259" key="6">
    <source>
        <dbReference type="Pfam" id="PF00849"/>
    </source>
</evidence>
<evidence type="ECO:0000256" key="3">
    <source>
        <dbReference type="ARBA" id="ARBA00023235"/>
    </source>
</evidence>
<evidence type="ECO:0000313" key="8">
    <source>
        <dbReference type="Proteomes" id="UP000218887"/>
    </source>
</evidence>
<evidence type="ECO:0000256" key="4">
    <source>
        <dbReference type="PIRSR" id="PIRSR606225-1"/>
    </source>
</evidence>
<gene>
    <name evidence="7" type="ORF">CIL05_12325</name>
</gene>
<proteinExistence type="inferred from homology"/>
<comment type="function">
    <text evidence="5">Responsible for synthesis of pseudouridine from uracil.</text>
</comment>
<dbReference type="PANTHER" id="PTHR21600">
    <property type="entry name" value="MITOCHONDRIAL RNA PSEUDOURIDINE SYNTHASE"/>
    <property type="match status" value="1"/>
</dbReference>
<dbReference type="NCBIfam" id="TIGR00005">
    <property type="entry name" value="rluA_subfam"/>
    <property type="match status" value="1"/>
</dbReference>
<dbReference type="GO" id="GO:0140098">
    <property type="term" value="F:catalytic activity, acting on RNA"/>
    <property type="evidence" value="ECO:0007669"/>
    <property type="project" value="UniProtKB-ARBA"/>
</dbReference>
<dbReference type="GO" id="GO:0009982">
    <property type="term" value="F:pseudouridine synthase activity"/>
    <property type="evidence" value="ECO:0007669"/>
    <property type="project" value="InterPro"/>
</dbReference>
<dbReference type="FunFam" id="3.30.2350.10:FF:000005">
    <property type="entry name" value="Pseudouridine synthase"/>
    <property type="match status" value="1"/>
</dbReference>
<dbReference type="InterPro" id="IPR006145">
    <property type="entry name" value="PsdUridine_synth_RsuA/RluA"/>
</dbReference>
<protein>
    <recommendedName>
        <fullName evidence="5">Pseudouridine synthase</fullName>
        <ecNumber evidence="5">5.4.99.-</ecNumber>
    </recommendedName>
</protein>
<dbReference type="AlphaFoldDB" id="A0A2A2IC28"/>
<feature type="active site" evidence="4">
    <location>
        <position position="133"/>
    </location>
</feature>
<reference evidence="7 8" key="1">
    <citation type="submission" date="2017-08" db="EMBL/GenBank/DDBJ databases">
        <title>Virgibacillus indicus sp. nov. and Virgibacillus profoundi sp. nov, two moderately halophilic bacteria isolated from marine sediment by using the Microfluidic Streak Plate.</title>
        <authorList>
            <person name="Xu B."/>
            <person name="Hu B."/>
            <person name="Wang J."/>
            <person name="Zhu Y."/>
            <person name="Huang L."/>
            <person name="Du W."/>
            <person name="Huang Y."/>
        </authorList>
    </citation>
    <scope>NUCLEOTIDE SEQUENCE [LARGE SCALE GENOMIC DNA]</scope>
    <source>
        <strain evidence="7 8">IO3-P3-H5</strain>
    </source>
</reference>
<dbReference type="GO" id="GO:0003723">
    <property type="term" value="F:RNA binding"/>
    <property type="evidence" value="ECO:0007669"/>
    <property type="project" value="InterPro"/>
</dbReference>
<name>A0A2A2IC28_9BACI</name>
<accession>A0A2A2IC28</accession>
<comment type="caution">
    <text evidence="7">The sequence shown here is derived from an EMBL/GenBank/DDBJ whole genome shotgun (WGS) entry which is preliminary data.</text>
</comment>
<evidence type="ECO:0000256" key="5">
    <source>
        <dbReference type="RuleBase" id="RU362028"/>
    </source>
</evidence>
<dbReference type="Proteomes" id="UP000218887">
    <property type="component" value="Unassembled WGS sequence"/>
</dbReference>
<dbReference type="CDD" id="cd02869">
    <property type="entry name" value="PseudoU_synth_RluA_like"/>
    <property type="match status" value="1"/>
</dbReference>
<dbReference type="PROSITE" id="PS01129">
    <property type="entry name" value="PSI_RLU"/>
    <property type="match status" value="1"/>
</dbReference>
<sequence>MKWTILNKHNDMIVRDYLQEIHGFSRRLIKSVKFDGGDILVNGTGKTVRYALKTGDLLEVKFPPEVVANHMKPEKVDLPIIYEDDAIIVIDKPPQMATIPSLNHTAGTLANGLLGYYEKNDIPFTVHIVTRLDRDTSGLVLIAKHRYSHSLLSAMQKTGGLKRKYKAVIEGKLSKREGTIDAPIGRKAGSIIERTVIDTGKQAITNYKVIDERMNHSLIEIELETGRTHQIRVHFSYIGHPLAGDDLYGGSTDIITRQALHCYEISFEHPLTKKHLLFTSELPEDMEQLVSGFH</sequence>
<dbReference type="InterPro" id="IPR050188">
    <property type="entry name" value="RluA_PseudoU_synthase"/>
</dbReference>
<comment type="similarity">
    <text evidence="2 5">Belongs to the pseudouridine synthase RluA family.</text>
</comment>
<dbReference type="EC" id="5.4.99.-" evidence="5"/>
<dbReference type="RefSeq" id="WP_095655849.1">
    <property type="nucleotide sequence ID" value="NZ_NPOA01000008.1"/>
</dbReference>
<dbReference type="EMBL" id="NPOA01000008">
    <property type="protein sequence ID" value="PAV29177.1"/>
    <property type="molecule type" value="Genomic_DNA"/>
</dbReference>
<evidence type="ECO:0000256" key="2">
    <source>
        <dbReference type="ARBA" id="ARBA00010876"/>
    </source>
</evidence>
<keyword evidence="8" id="KW-1185">Reference proteome</keyword>
<dbReference type="InterPro" id="IPR006224">
    <property type="entry name" value="PsdUridine_synth_RluA-like_CS"/>
</dbReference>
<dbReference type="InterPro" id="IPR006225">
    <property type="entry name" value="PsdUridine_synth_RluC/D"/>
</dbReference>
<dbReference type="PANTHER" id="PTHR21600:SF35">
    <property type="entry name" value="PSEUDOURIDINE SYNTHASE"/>
    <property type="match status" value="1"/>
</dbReference>
<dbReference type="SUPFAM" id="SSF55120">
    <property type="entry name" value="Pseudouridine synthase"/>
    <property type="match status" value="1"/>
</dbReference>
<comment type="catalytic activity">
    <reaction evidence="1 5">
        <text>a uridine in RNA = a pseudouridine in RNA</text>
        <dbReference type="Rhea" id="RHEA:48348"/>
        <dbReference type="Rhea" id="RHEA-COMP:12068"/>
        <dbReference type="Rhea" id="RHEA-COMP:12069"/>
        <dbReference type="ChEBI" id="CHEBI:65314"/>
        <dbReference type="ChEBI" id="CHEBI:65315"/>
    </reaction>
</comment>
<dbReference type="GO" id="GO:0000455">
    <property type="term" value="P:enzyme-directed rRNA pseudouridine synthesis"/>
    <property type="evidence" value="ECO:0007669"/>
    <property type="project" value="TreeGrafter"/>
</dbReference>
<evidence type="ECO:0000256" key="1">
    <source>
        <dbReference type="ARBA" id="ARBA00000073"/>
    </source>
</evidence>
<dbReference type="Pfam" id="PF00849">
    <property type="entry name" value="PseudoU_synth_2"/>
    <property type="match status" value="1"/>
</dbReference>
<organism evidence="7 8">
    <name type="scientific">Virgibacillus profundi</name>
    <dbReference type="NCBI Taxonomy" id="2024555"/>
    <lineage>
        <taxon>Bacteria</taxon>
        <taxon>Bacillati</taxon>
        <taxon>Bacillota</taxon>
        <taxon>Bacilli</taxon>
        <taxon>Bacillales</taxon>
        <taxon>Bacillaceae</taxon>
        <taxon>Virgibacillus</taxon>
    </lineage>
</organism>
<keyword evidence="3 5" id="KW-0413">Isomerase</keyword>